<keyword evidence="3" id="KW-0624">Polysaccharide degradation</keyword>
<gene>
    <name evidence="7" type="ORF">FHU40_000055</name>
</gene>
<feature type="signal peptide" evidence="5">
    <location>
        <begin position="1"/>
        <end position="21"/>
    </location>
</feature>
<feature type="region of interest" description="Disordered" evidence="4">
    <location>
        <begin position="589"/>
        <end position="616"/>
    </location>
</feature>
<dbReference type="InterPro" id="IPR013783">
    <property type="entry name" value="Ig-like_fold"/>
</dbReference>
<dbReference type="Proteomes" id="UP000589626">
    <property type="component" value="Unassembled WGS sequence"/>
</dbReference>
<evidence type="ECO:0000256" key="2">
    <source>
        <dbReference type="ARBA" id="ARBA00023295"/>
    </source>
</evidence>
<dbReference type="PANTHER" id="PTHR46708:SF2">
    <property type="entry name" value="FIBRONECTIN TYPE-III DOMAIN-CONTAINING PROTEIN"/>
    <property type="match status" value="1"/>
</dbReference>
<sequence>MRQVLVLVILTAFVIVPTSSAASEPTRILIVGDSVAHGSSGDWTWRYRLWKALAGSGASVDLVGPNDELHNLTSDPAGALAYADGDFDRDHAARWGMALVDPDATMTSLVETFRPDVVIETRGINDLIWFGRSPGQVVDDVAHEIDEARAVEPEVDFVVAGLPQVWFGGATEYNAMLPGLATDLGEPGSRVVVAGTGVGFSEGVDTWDPAHLSATGEIRFAAAVADALAALGVGTPYPRPWPDVDNGHWGIAHDVVATAQERAARLDWVAPPGGLEQYVWVRDVSENAAWVRLPYPVRGEAWTVDGLAAAHTYEFRLQSAKGTAISADFSAVAQVTPLQPLTAAPGAVKGLSVHSAPEQLGLSWDPVPGATSYDVAWAVDGGSSGLLSVTAPHAVLTGLVPGLEYRLTVAARNGGGTGAPAIATGRPMPRVSPPATPRGLRVQPGRHRLRVTWDAGSADTSYDLGVVGETSGYLGRRLVADAPVVYRRLLAGERYTIYVTPRNGAGAGPMAQATGTPTGPHVTGPARLRARALDGGRVRLTWRERRHATAYEVAARRGGSWVSVRTTARPRVTVPIGAGPARSRWRVRSWHQRQPGGWSEPVRLSLTRSASPQHDR</sequence>
<dbReference type="GO" id="GO:0016798">
    <property type="term" value="F:hydrolase activity, acting on glycosyl bonds"/>
    <property type="evidence" value="ECO:0007669"/>
    <property type="project" value="UniProtKB-KW"/>
</dbReference>
<evidence type="ECO:0000313" key="7">
    <source>
        <dbReference type="EMBL" id="MBB3040254.1"/>
    </source>
</evidence>
<dbReference type="Gene3D" id="2.60.40.10">
    <property type="entry name" value="Immunoglobulins"/>
    <property type="match status" value="2"/>
</dbReference>
<dbReference type="Pfam" id="PF00041">
    <property type="entry name" value="fn3"/>
    <property type="match status" value="1"/>
</dbReference>
<evidence type="ECO:0000313" key="8">
    <source>
        <dbReference type="Proteomes" id="UP000589626"/>
    </source>
</evidence>
<evidence type="ECO:0000259" key="6">
    <source>
        <dbReference type="PROSITE" id="PS50853"/>
    </source>
</evidence>
<name>A0A7W4VR89_9ACTN</name>
<dbReference type="CDD" id="cd00063">
    <property type="entry name" value="FN3"/>
    <property type="match status" value="1"/>
</dbReference>
<feature type="region of interest" description="Disordered" evidence="4">
    <location>
        <begin position="418"/>
        <end position="441"/>
    </location>
</feature>
<feature type="domain" description="Fibronectin type-III" evidence="6">
    <location>
        <begin position="344"/>
        <end position="435"/>
    </location>
</feature>
<dbReference type="RefSeq" id="WP_183590305.1">
    <property type="nucleotide sequence ID" value="NZ_JACHWR010000001.1"/>
</dbReference>
<protein>
    <submittedName>
        <fullName evidence="7">Lysophospholipase L1-like esterase</fullName>
    </submittedName>
</protein>
<keyword evidence="5" id="KW-0732">Signal</keyword>
<reference evidence="7 8" key="1">
    <citation type="submission" date="2020-08" db="EMBL/GenBank/DDBJ databases">
        <title>Sequencing the genomes of 1000 actinobacteria strains.</title>
        <authorList>
            <person name="Klenk H.-P."/>
        </authorList>
    </citation>
    <scope>NUCLEOTIDE SEQUENCE [LARGE SCALE GENOMIC DNA]</scope>
    <source>
        <strain evidence="7 8">DSM 105498</strain>
    </source>
</reference>
<dbReference type="PROSITE" id="PS50853">
    <property type="entry name" value="FN3"/>
    <property type="match status" value="1"/>
</dbReference>
<feature type="chain" id="PRO_5030853129" evidence="5">
    <location>
        <begin position="22"/>
        <end position="616"/>
    </location>
</feature>
<dbReference type="GO" id="GO:0000272">
    <property type="term" value="P:polysaccharide catabolic process"/>
    <property type="evidence" value="ECO:0007669"/>
    <property type="project" value="UniProtKB-KW"/>
</dbReference>
<accession>A0A7W4VR89</accession>
<dbReference type="InterPro" id="IPR050991">
    <property type="entry name" value="ECM_Regulatory_Proteins"/>
</dbReference>
<feature type="compositionally biased region" description="Polar residues" evidence="4">
    <location>
        <begin position="606"/>
        <end position="616"/>
    </location>
</feature>
<evidence type="ECO:0000256" key="1">
    <source>
        <dbReference type="ARBA" id="ARBA00022737"/>
    </source>
</evidence>
<dbReference type="InterPro" id="IPR036116">
    <property type="entry name" value="FN3_sf"/>
</dbReference>
<dbReference type="InterPro" id="IPR003961">
    <property type="entry name" value="FN3_dom"/>
</dbReference>
<evidence type="ECO:0000256" key="3">
    <source>
        <dbReference type="ARBA" id="ARBA00023326"/>
    </source>
</evidence>
<keyword evidence="2" id="KW-0378">Hydrolase</keyword>
<evidence type="ECO:0000256" key="5">
    <source>
        <dbReference type="SAM" id="SignalP"/>
    </source>
</evidence>
<dbReference type="Gene3D" id="3.40.50.1110">
    <property type="entry name" value="SGNH hydrolase"/>
    <property type="match status" value="1"/>
</dbReference>
<dbReference type="SUPFAM" id="SSF52266">
    <property type="entry name" value="SGNH hydrolase"/>
    <property type="match status" value="1"/>
</dbReference>
<keyword evidence="3" id="KW-0119">Carbohydrate metabolism</keyword>
<dbReference type="SUPFAM" id="SSF49265">
    <property type="entry name" value="Fibronectin type III"/>
    <property type="match status" value="2"/>
</dbReference>
<organism evidence="7 8">
    <name type="scientific">Nocardioides soli</name>
    <dbReference type="NCBI Taxonomy" id="1036020"/>
    <lineage>
        <taxon>Bacteria</taxon>
        <taxon>Bacillati</taxon>
        <taxon>Actinomycetota</taxon>
        <taxon>Actinomycetes</taxon>
        <taxon>Propionibacteriales</taxon>
        <taxon>Nocardioidaceae</taxon>
        <taxon>Nocardioides</taxon>
    </lineage>
</organism>
<evidence type="ECO:0000256" key="4">
    <source>
        <dbReference type="SAM" id="MobiDB-lite"/>
    </source>
</evidence>
<dbReference type="InterPro" id="IPR036514">
    <property type="entry name" value="SGNH_hydro_sf"/>
</dbReference>
<dbReference type="SMART" id="SM00060">
    <property type="entry name" value="FN3"/>
    <property type="match status" value="3"/>
</dbReference>
<keyword evidence="2" id="KW-0326">Glycosidase</keyword>
<dbReference type="EMBL" id="JACHWR010000001">
    <property type="protein sequence ID" value="MBB3040254.1"/>
    <property type="molecule type" value="Genomic_DNA"/>
</dbReference>
<keyword evidence="1" id="KW-0677">Repeat</keyword>
<dbReference type="AlphaFoldDB" id="A0A7W4VR89"/>
<dbReference type="PANTHER" id="PTHR46708">
    <property type="entry name" value="TENASCIN"/>
    <property type="match status" value="1"/>
</dbReference>
<keyword evidence="8" id="KW-1185">Reference proteome</keyword>
<comment type="caution">
    <text evidence="7">The sequence shown here is derived from an EMBL/GenBank/DDBJ whole genome shotgun (WGS) entry which is preliminary data.</text>
</comment>
<proteinExistence type="predicted"/>